<keyword evidence="3" id="KW-0488">Methylation</keyword>
<dbReference type="Pfam" id="PF00114">
    <property type="entry name" value="Pilin"/>
    <property type="match status" value="1"/>
</dbReference>
<keyword evidence="4" id="KW-0281">Fimbrium</keyword>
<protein>
    <submittedName>
        <fullName evidence="6">Pilin</fullName>
    </submittedName>
</protein>
<dbReference type="InterPro" id="IPR012902">
    <property type="entry name" value="N_methyl_site"/>
</dbReference>
<dbReference type="PRINTS" id="PR00813">
    <property type="entry name" value="BCTERIALGSPG"/>
</dbReference>
<dbReference type="GO" id="GO:0015627">
    <property type="term" value="C:type II protein secretion system complex"/>
    <property type="evidence" value="ECO:0007669"/>
    <property type="project" value="InterPro"/>
</dbReference>
<reference evidence="6 7" key="1">
    <citation type="submission" date="2019-07" db="EMBL/GenBank/DDBJ databases">
        <title>The draft genome sequence of Vibrio algivorus M1486.</title>
        <authorList>
            <person name="Meng X."/>
        </authorList>
    </citation>
    <scope>NUCLEOTIDE SEQUENCE [LARGE SCALE GENOMIC DNA]</scope>
    <source>
        <strain evidence="6 7">M1486</strain>
    </source>
</reference>
<sequence length="159" mass="16210">MKQLQQGKKKLQKGFTLIELMIVVAVIGVLAAIAMPQYQKYIAKSEVASALATLTGAKTNVEAFAVSNGEFPDGSTAGQTATDLGIPEMPLSVSSGVALTPASGAAGSIVFTFADVPKASALAANQNLTLTRSSSGAWTCTSTNISNSDGILPKNCTGQ</sequence>
<evidence type="ECO:0000313" key="6">
    <source>
        <dbReference type="EMBL" id="TVO35475.1"/>
    </source>
</evidence>
<keyword evidence="5" id="KW-0812">Transmembrane</keyword>
<proteinExistence type="inferred from homology"/>
<dbReference type="NCBIfam" id="TIGR02532">
    <property type="entry name" value="IV_pilin_GFxxxE"/>
    <property type="match status" value="1"/>
</dbReference>
<dbReference type="GO" id="GO:0007155">
    <property type="term" value="P:cell adhesion"/>
    <property type="evidence" value="ECO:0007669"/>
    <property type="project" value="InterPro"/>
</dbReference>
<accession>A0A557P481</accession>
<name>A0A557P481_9VIBR</name>
<dbReference type="RefSeq" id="WP_144388512.1">
    <property type="nucleotide sequence ID" value="NZ_CANNCB010000016.1"/>
</dbReference>
<keyword evidence="5" id="KW-0472">Membrane</keyword>
<evidence type="ECO:0000256" key="1">
    <source>
        <dbReference type="ARBA" id="ARBA00005233"/>
    </source>
</evidence>
<dbReference type="AlphaFoldDB" id="A0A557P481"/>
<dbReference type="PANTHER" id="PTHR30093:SF34">
    <property type="entry name" value="PREPILIN PEPTIDASE-DEPENDENT PROTEIN D"/>
    <property type="match status" value="1"/>
</dbReference>
<dbReference type="InterPro" id="IPR001082">
    <property type="entry name" value="Pilin"/>
</dbReference>
<gene>
    <name evidence="6" type="ORF">FOF44_11815</name>
</gene>
<evidence type="ECO:0000256" key="2">
    <source>
        <dbReference type="ARBA" id="ARBA00011156"/>
    </source>
</evidence>
<dbReference type="GO" id="GO:0044096">
    <property type="term" value="C:type IV pilus"/>
    <property type="evidence" value="ECO:0007669"/>
    <property type="project" value="TreeGrafter"/>
</dbReference>
<dbReference type="InterPro" id="IPR000983">
    <property type="entry name" value="Bac_GSPG_pilin"/>
</dbReference>
<dbReference type="EMBL" id="VMKJ01000024">
    <property type="protein sequence ID" value="TVO35475.1"/>
    <property type="molecule type" value="Genomic_DNA"/>
</dbReference>
<evidence type="ECO:0000313" key="7">
    <source>
        <dbReference type="Proteomes" id="UP000319828"/>
    </source>
</evidence>
<dbReference type="Gene3D" id="3.30.700.10">
    <property type="entry name" value="Glycoprotein, Type 4 Pilin"/>
    <property type="match status" value="1"/>
</dbReference>
<dbReference type="SUPFAM" id="SSF54523">
    <property type="entry name" value="Pili subunits"/>
    <property type="match status" value="1"/>
</dbReference>
<dbReference type="GO" id="GO:0015628">
    <property type="term" value="P:protein secretion by the type II secretion system"/>
    <property type="evidence" value="ECO:0007669"/>
    <property type="project" value="InterPro"/>
</dbReference>
<feature type="transmembrane region" description="Helical" evidence="5">
    <location>
        <begin position="20"/>
        <end position="38"/>
    </location>
</feature>
<dbReference type="GO" id="GO:0043107">
    <property type="term" value="P:type IV pilus-dependent motility"/>
    <property type="evidence" value="ECO:0007669"/>
    <property type="project" value="TreeGrafter"/>
</dbReference>
<dbReference type="InterPro" id="IPR045584">
    <property type="entry name" value="Pilin-like"/>
</dbReference>
<keyword evidence="5" id="KW-1133">Transmembrane helix</keyword>
<organism evidence="6 7">
    <name type="scientific">Vibrio algivorus</name>
    <dbReference type="NCBI Taxonomy" id="1667024"/>
    <lineage>
        <taxon>Bacteria</taxon>
        <taxon>Pseudomonadati</taxon>
        <taxon>Pseudomonadota</taxon>
        <taxon>Gammaproteobacteria</taxon>
        <taxon>Vibrionales</taxon>
        <taxon>Vibrionaceae</taxon>
        <taxon>Vibrio</taxon>
    </lineage>
</organism>
<comment type="subunit">
    <text evidence="2">The pili are polar flexible filaments of about 5.4 nanometers diameter and 2.5 micrometers average length; they consist of only a single polypeptide chain arranged in a helical configuration of five subunits per turn in the assembled pilus.</text>
</comment>
<dbReference type="PROSITE" id="PS00409">
    <property type="entry name" value="PROKAR_NTER_METHYL"/>
    <property type="match status" value="1"/>
</dbReference>
<evidence type="ECO:0000256" key="3">
    <source>
        <dbReference type="ARBA" id="ARBA00022481"/>
    </source>
</evidence>
<evidence type="ECO:0000256" key="5">
    <source>
        <dbReference type="SAM" id="Phobius"/>
    </source>
</evidence>
<comment type="similarity">
    <text evidence="1 4">Belongs to the N-Me-Phe pilin family.</text>
</comment>
<comment type="caution">
    <text evidence="6">The sequence shown here is derived from an EMBL/GenBank/DDBJ whole genome shotgun (WGS) entry which is preliminary data.</text>
</comment>
<dbReference type="Pfam" id="PF07963">
    <property type="entry name" value="N_methyl"/>
    <property type="match status" value="1"/>
</dbReference>
<evidence type="ECO:0000256" key="4">
    <source>
        <dbReference type="RuleBase" id="RU000389"/>
    </source>
</evidence>
<dbReference type="Proteomes" id="UP000319828">
    <property type="component" value="Unassembled WGS sequence"/>
</dbReference>
<dbReference type="OrthoDB" id="5918848at2"/>
<dbReference type="PANTHER" id="PTHR30093">
    <property type="entry name" value="GENERAL SECRETION PATHWAY PROTEIN G"/>
    <property type="match status" value="1"/>
</dbReference>